<reference evidence="4 5" key="1">
    <citation type="journal article" date="2024" name="Int. J. Syst. Evol. Microbiol.">
        <title>Clostridium omnivorum sp. nov., isolated from anoxic soil under the treatment of reductive soil disinfestation.</title>
        <authorList>
            <person name="Ueki A."/>
            <person name="Tonouchi A."/>
            <person name="Kaku N."/>
            <person name="Honma S."/>
            <person name="Ueki K."/>
        </authorList>
    </citation>
    <scope>NUCLEOTIDE SEQUENCE [LARGE SCALE GENOMIC DNA]</scope>
    <source>
        <strain evidence="4 5">E14</strain>
    </source>
</reference>
<proteinExistence type="inferred from homology"/>
<accession>A0ABQ5NCB5</accession>
<dbReference type="InterPro" id="IPR036380">
    <property type="entry name" value="Isochorismatase-like_sf"/>
</dbReference>
<feature type="domain" description="Isochorismatase-like" evidence="3">
    <location>
        <begin position="4"/>
        <end position="138"/>
    </location>
</feature>
<dbReference type="EMBL" id="BRXR01000001">
    <property type="protein sequence ID" value="GLC32866.1"/>
    <property type="molecule type" value="Genomic_DNA"/>
</dbReference>
<dbReference type="InterPro" id="IPR000868">
    <property type="entry name" value="Isochorismatase-like_dom"/>
</dbReference>
<dbReference type="CDD" id="cd01014">
    <property type="entry name" value="nicotinamidase_related"/>
    <property type="match status" value="1"/>
</dbReference>
<dbReference type="RefSeq" id="WP_264852175.1">
    <property type="nucleotide sequence ID" value="NZ_BRXR01000001.1"/>
</dbReference>
<evidence type="ECO:0000256" key="2">
    <source>
        <dbReference type="ARBA" id="ARBA00022801"/>
    </source>
</evidence>
<evidence type="ECO:0000313" key="4">
    <source>
        <dbReference type="EMBL" id="GLC32866.1"/>
    </source>
</evidence>
<comment type="caution">
    <text evidence="4">The sequence shown here is derived from an EMBL/GenBank/DDBJ whole genome shotgun (WGS) entry which is preliminary data.</text>
</comment>
<dbReference type="InterPro" id="IPR050272">
    <property type="entry name" value="Isochorismatase-like_hydrls"/>
</dbReference>
<dbReference type="Gene3D" id="3.40.50.850">
    <property type="entry name" value="Isochorismatase-like"/>
    <property type="match status" value="1"/>
</dbReference>
<sequence length="177" mass="20539">MKNTALLVVDVQNALVDGNPYNIDKTLSNIKELIDSCRTRKVEVIYIQHDGEKNDELKPFSSGWDIHSSIYPKESEKIIRKNYNSAFKNTELEAYLCSKSIETLILVGMQTEYCIDTTCRVAFEKGYKLIMPEHTNTTFDNEILSGKEIYEYHNFYIFKDRFAEVDSLDKIIESINK</sequence>
<dbReference type="PANTHER" id="PTHR43540:SF14">
    <property type="entry name" value="ISOCHORISMATASE"/>
    <property type="match status" value="1"/>
</dbReference>
<gene>
    <name evidence="4" type="ORF">bsdE14_42760</name>
</gene>
<evidence type="ECO:0000256" key="1">
    <source>
        <dbReference type="ARBA" id="ARBA00006336"/>
    </source>
</evidence>
<evidence type="ECO:0000313" key="5">
    <source>
        <dbReference type="Proteomes" id="UP001208567"/>
    </source>
</evidence>
<comment type="similarity">
    <text evidence="1">Belongs to the isochorismatase family.</text>
</comment>
<protein>
    <submittedName>
        <fullName evidence="4">Amidase</fullName>
    </submittedName>
</protein>
<name>A0ABQ5NCB5_9CLOT</name>
<keyword evidence="5" id="KW-1185">Reference proteome</keyword>
<keyword evidence="2" id="KW-0378">Hydrolase</keyword>
<organism evidence="4 5">
    <name type="scientific">Clostridium omnivorum</name>
    <dbReference type="NCBI Taxonomy" id="1604902"/>
    <lineage>
        <taxon>Bacteria</taxon>
        <taxon>Bacillati</taxon>
        <taxon>Bacillota</taxon>
        <taxon>Clostridia</taxon>
        <taxon>Eubacteriales</taxon>
        <taxon>Clostridiaceae</taxon>
        <taxon>Clostridium</taxon>
    </lineage>
</organism>
<evidence type="ECO:0000259" key="3">
    <source>
        <dbReference type="Pfam" id="PF00857"/>
    </source>
</evidence>
<dbReference type="PANTHER" id="PTHR43540">
    <property type="entry name" value="PEROXYUREIDOACRYLATE/UREIDOACRYLATE AMIDOHYDROLASE-RELATED"/>
    <property type="match status" value="1"/>
</dbReference>
<dbReference type="SUPFAM" id="SSF52499">
    <property type="entry name" value="Isochorismatase-like hydrolases"/>
    <property type="match status" value="1"/>
</dbReference>
<dbReference type="Pfam" id="PF00857">
    <property type="entry name" value="Isochorismatase"/>
    <property type="match status" value="1"/>
</dbReference>
<dbReference type="Proteomes" id="UP001208567">
    <property type="component" value="Unassembled WGS sequence"/>
</dbReference>